<feature type="compositionally biased region" description="Polar residues" evidence="1">
    <location>
        <begin position="18"/>
        <end position="35"/>
    </location>
</feature>
<dbReference type="AlphaFoldDB" id="A0A811JRZ2"/>
<dbReference type="EMBL" id="CAJFDH010000001">
    <property type="protein sequence ID" value="CAD5206073.1"/>
    <property type="molecule type" value="Genomic_DNA"/>
</dbReference>
<keyword evidence="3" id="KW-1185">Reference proteome</keyword>
<feature type="compositionally biased region" description="Low complexity" evidence="1">
    <location>
        <begin position="79"/>
        <end position="98"/>
    </location>
</feature>
<comment type="caution">
    <text evidence="2">The sequence shown here is derived from an EMBL/GenBank/DDBJ whole genome shotgun (WGS) entry which is preliminary data.</text>
</comment>
<feature type="compositionally biased region" description="Polar residues" evidence="1">
    <location>
        <begin position="137"/>
        <end position="150"/>
    </location>
</feature>
<accession>A0A811JRZ2</accession>
<dbReference type="Proteomes" id="UP000614601">
    <property type="component" value="Unassembled WGS sequence"/>
</dbReference>
<feature type="region of interest" description="Disordered" evidence="1">
    <location>
        <begin position="1"/>
        <end position="66"/>
    </location>
</feature>
<feature type="compositionally biased region" description="Polar residues" evidence="1">
    <location>
        <begin position="49"/>
        <end position="66"/>
    </location>
</feature>
<organism evidence="2 3">
    <name type="scientific">Bursaphelenchus okinawaensis</name>
    <dbReference type="NCBI Taxonomy" id="465554"/>
    <lineage>
        <taxon>Eukaryota</taxon>
        <taxon>Metazoa</taxon>
        <taxon>Ecdysozoa</taxon>
        <taxon>Nematoda</taxon>
        <taxon>Chromadorea</taxon>
        <taxon>Rhabditida</taxon>
        <taxon>Tylenchina</taxon>
        <taxon>Tylenchomorpha</taxon>
        <taxon>Aphelenchoidea</taxon>
        <taxon>Aphelenchoididae</taxon>
        <taxon>Bursaphelenchus</taxon>
    </lineage>
</organism>
<protein>
    <submittedName>
        <fullName evidence="2">Uncharacterized protein</fullName>
    </submittedName>
</protein>
<evidence type="ECO:0000313" key="3">
    <source>
        <dbReference type="Proteomes" id="UP000614601"/>
    </source>
</evidence>
<feature type="region of interest" description="Disordered" evidence="1">
    <location>
        <begin position="79"/>
        <end position="107"/>
    </location>
</feature>
<gene>
    <name evidence="2" type="ORF">BOKJ2_LOCUS757</name>
</gene>
<reference evidence="2" key="1">
    <citation type="submission" date="2020-09" db="EMBL/GenBank/DDBJ databases">
        <authorList>
            <person name="Kikuchi T."/>
        </authorList>
    </citation>
    <scope>NUCLEOTIDE SEQUENCE</scope>
    <source>
        <strain evidence="2">SH1</strain>
    </source>
</reference>
<name>A0A811JRZ2_9BILA</name>
<evidence type="ECO:0000313" key="2">
    <source>
        <dbReference type="EMBL" id="CAD5206073.1"/>
    </source>
</evidence>
<feature type="region of interest" description="Disordered" evidence="1">
    <location>
        <begin position="130"/>
        <end position="150"/>
    </location>
</feature>
<dbReference type="Proteomes" id="UP000783686">
    <property type="component" value="Unassembled WGS sequence"/>
</dbReference>
<evidence type="ECO:0000256" key="1">
    <source>
        <dbReference type="SAM" id="MobiDB-lite"/>
    </source>
</evidence>
<dbReference type="OrthoDB" id="10465010at2759"/>
<proteinExistence type="predicted"/>
<sequence length="185" mass="19750">MNTPQRQQQRRPRRHNENGPTTSTAKPLHTVQSTGCMEMRTPRPRRQRSSVSLCSTPKTTGASYGNASFSASRATFNSSALGSSASSSGSASSVYAGSKFTDSPMARHVPQPPCTWLTDFQRSASALESKLKWRASPTPSTSSSGMASISETDSVDELVVLPPSRNQPTPIKVHPLQLISACAAV</sequence>
<dbReference type="EMBL" id="CAJFCW020000001">
    <property type="protein sequence ID" value="CAG9080394.1"/>
    <property type="molecule type" value="Genomic_DNA"/>
</dbReference>